<dbReference type="AlphaFoldDB" id="A0A699GJF4"/>
<accession>A0A699GJF4</accession>
<feature type="transmembrane region" description="Helical" evidence="1">
    <location>
        <begin position="80"/>
        <end position="99"/>
    </location>
</feature>
<evidence type="ECO:0000313" key="2">
    <source>
        <dbReference type="EMBL" id="GEU28245.1"/>
    </source>
</evidence>
<gene>
    <name evidence="2" type="ORF">Tci_000223</name>
</gene>
<proteinExistence type="predicted"/>
<keyword evidence="1" id="KW-1133">Transmembrane helix</keyword>
<protein>
    <submittedName>
        <fullName evidence="2">Uncharacterized protein</fullName>
    </submittedName>
</protein>
<name>A0A699GJF4_TANCI</name>
<dbReference type="EMBL" id="BKCJ010000003">
    <property type="protein sequence ID" value="GEU28245.1"/>
    <property type="molecule type" value="Genomic_DNA"/>
</dbReference>
<reference evidence="2" key="1">
    <citation type="journal article" date="2019" name="Sci. Rep.">
        <title>Draft genome of Tanacetum cinerariifolium, the natural source of mosquito coil.</title>
        <authorList>
            <person name="Yamashiro T."/>
            <person name="Shiraishi A."/>
            <person name="Satake H."/>
            <person name="Nakayama K."/>
        </authorList>
    </citation>
    <scope>NUCLEOTIDE SEQUENCE</scope>
</reference>
<keyword evidence="1" id="KW-0812">Transmembrane</keyword>
<sequence>MHQNIRPRKSCQTKIGARRKKAARRPLVGCRCRSAVGFLIPAAGLLVLVDATAARAAAFGAVGVIVRIEGFVFAQRTIGRIAQVALLIALVAALLAAILRRILHGIALVGILLWIERIVLIRIGHDRLLLMSSALSPCSGWTHRMPVGGPLPSGIEPCRCRTGPSAQLPRLARQPAVRAKKNAGLPGRACVVSPARAGQCRACWRLLVVADRGAAAEQVTVAVHVVGAAHRRPVFLLAQRRYRVSCHLAAVLAVPHVGGQHFGRVRREFQRVVQLVEFAAFHLGDLVADGDHGVDEAVHLHFRFAFRRLDHQGAGYREAHGRRMETEVHQALGHILVGDAGGVLQRTQVDDALVRHQAVVARVQHRIVRRQAAGDIVGAQDGVLGGGRQTFGAHHGDVHPRNRQDAGRAVWRRADCADAGVVADIAVRALVRQELGQVRAHADRPHARTAAAVRNAERLVQVQVRDVAAERARSCHADQRIHVGAVDIHLAAVAVHDLAQLLDAFLEHAVGGRVGDHGAGQVFRVQFRFRFQVGQVHVAVGVARGDHHLHAHHAGRRRVGAVRGRGDQADVAVAFIARLVVRLDHQQTGILTLRTGIRLQRDGGVSGDGAQHFFQLRDHFAVAHGLAVGGERVDVRELGPGDRDHFGRGVELHGARAERDHGAVQRQVLVGQAAQVAQHFGFGVVAVEHGVRQVRAGAGQVGRERFSYFCFDGVEIRAVGRAAHRMGKHGPQQGDVFAGGGFVERNAHVRRVDHAQVHAVRVGRSVQLLGIGRGDGQRVEEGLVGDGVAEGFQVGGQDARVAVHALGDLLQAFWTVVHGVHRGDHRQQHLRGADVGRGFFAADVLFARLQRQAICLVALRVDGHAHQAARHAALEFIAGGQVAGVRAAESQRHAEALAVADDDVRAPFARWREHGQRQQVGGDDHHRAGGFDCRHAVLVIAHHAVHARVLQQHTEGVRHARQFGRVERFDRDAQRLGAGFDHFARLRQHVVGHVERGRLRLAHALDQRHRFGRSRAFVEHGRIGDAHAGEVGDGLLEVQDRFQAALRNLGLVRRVRGVPGRVLEDVTQDDARRGGVVVALADQRLEDLVFRGDLFQPRQRFAFRQRLRVRAQRQRGLVADVGRNDGVDQGGAGRIAERRQHGLLFGGVRADVARDKGVAGFELGQAGAGHGIGGRGALRVTG</sequence>
<comment type="caution">
    <text evidence="2">The sequence shown here is derived from an EMBL/GenBank/DDBJ whole genome shotgun (WGS) entry which is preliminary data.</text>
</comment>
<feature type="transmembrane region" description="Helical" evidence="1">
    <location>
        <begin position="106"/>
        <end position="124"/>
    </location>
</feature>
<keyword evidence="1" id="KW-0472">Membrane</keyword>
<organism evidence="2">
    <name type="scientific">Tanacetum cinerariifolium</name>
    <name type="common">Dalmatian daisy</name>
    <name type="synonym">Chrysanthemum cinerariifolium</name>
    <dbReference type="NCBI Taxonomy" id="118510"/>
    <lineage>
        <taxon>Eukaryota</taxon>
        <taxon>Viridiplantae</taxon>
        <taxon>Streptophyta</taxon>
        <taxon>Embryophyta</taxon>
        <taxon>Tracheophyta</taxon>
        <taxon>Spermatophyta</taxon>
        <taxon>Magnoliopsida</taxon>
        <taxon>eudicotyledons</taxon>
        <taxon>Gunneridae</taxon>
        <taxon>Pentapetalae</taxon>
        <taxon>asterids</taxon>
        <taxon>campanulids</taxon>
        <taxon>Asterales</taxon>
        <taxon>Asteraceae</taxon>
        <taxon>Asteroideae</taxon>
        <taxon>Anthemideae</taxon>
        <taxon>Anthemidinae</taxon>
        <taxon>Tanacetum</taxon>
    </lineage>
</organism>
<evidence type="ECO:0000256" key="1">
    <source>
        <dbReference type="SAM" id="Phobius"/>
    </source>
</evidence>